<sequence>AGDAALARHLQAEVGAARMVLTEGPRLGRTEHFAEVTFERDLPEGSLMELRIAGHDGQRLRA</sequence>
<name>A0A3D8PCE0_9RHOB</name>
<dbReference type="AlphaFoldDB" id="A0A3D8PCE0"/>
<dbReference type="EMBL" id="QFCQ01000024">
    <property type="protein sequence ID" value="RDW13733.1"/>
    <property type="molecule type" value="Genomic_DNA"/>
</dbReference>
<dbReference type="Proteomes" id="UP000256679">
    <property type="component" value="Unassembled WGS sequence"/>
</dbReference>
<evidence type="ECO:0000313" key="1">
    <source>
        <dbReference type="EMBL" id="RDW13733.1"/>
    </source>
</evidence>
<keyword evidence="1" id="KW-0808">Transferase</keyword>
<feature type="non-terminal residue" evidence="1">
    <location>
        <position position="1"/>
    </location>
</feature>
<dbReference type="GO" id="GO:0016740">
    <property type="term" value="F:transferase activity"/>
    <property type="evidence" value="ECO:0007669"/>
    <property type="project" value="UniProtKB-KW"/>
</dbReference>
<gene>
    <name evidence="1" type="ORF">DIE28_06295</name>
</gene>
<reference evidence="1 2" key="1">
    <citation type="submission" date="2018-05" db="EMBL/GenBank/DDBJ databases">
        <title>Whole genome sequencing of Paracoccus thiocyanatus SST.</title>
        <authorList>
            <person name="Ghosh W."/>
            <person name="Rameez M.J."/>
            <person name="Roy C."/>
        </authorList>
    </citation>
    <scope>NUCLEOTIDE SEQUENCE [LARGE SCALE GENOMIC DNA]</scope>
    <source>
        <strain evidence="1 2">SST</strain>
    </source>
</reference>
<evidence type="ECO:0000313" key="2">
    <source>
        <dbReference type="Proteomes" id="UP000256679"/>
    </source>
</evidence>
<accession>A0A3D8PCE0</accession>
<proteinExistence type="predicted"/>
<comment type="caution">
    <text evidence="1">The sequence shown here is derived from an EMBL/GenBank/DDBJ whole genome shotgun (WGS) entry which is preliminary data.</text>
</comment>
<protein>
    <submittedName>
        <fullName evidence="1">tRNA (N(6)-L-threonylcarbamoyladenosine(37)-C(2))-methylthiotransferase MtaB</fullName>
    </submittedName>
</protein>
<keyword evidence="2" id="KW-1185">Reference proteome</keyword>
<organism evidence="1 2">
    <name type="scientific">Paracoccus thiocyanatus</name>
    <dbReference type="NCBI Taxonomy" id="34006"/>
    <lineage>
        <taxon>Bacteria</taxon>
        <taxon>Pseudomonadati</taxon>
        <taxon>Pseudomonadota</taxon>
        <taxon>Alphaproteobacteria</taxon>
        <taxon>Rhodobacterales</taxon>
        <taxon>Paracoccaceae</taxon>
        <taxon>Paracoccus</taxon>
    </lineage>
</organism>